<gene>
    <name evidence="2" type="ORF">SAMN05445756_1489</name>
</gene>
<dbReference type="AlphaFoldDB" id="A0A212TZM0"/>
<evidence type="ECO:0000259" key="1">
    <source>
        <dbReference type="Pfam" id="PF01936"/>
    </source>
</evidence>
<dbReference type="Pfam" id="PF01936">
    <property type="entry name" value="NYN"/>
    <property type="match status" value="1"/>
</dbReference>
<sequence>MSGERTTYLLVDGENIDATLGNCLGRRPQPDERPRWERLLTHAAEAWGQPVQGLFFLAAQTEQLPMTFVQALVAIGYRPVPLSGGSDEKVVDIAIQRTMEALADRGDDVILVSHDGDFLPQMEALLEDEDRRLGLMAFREYRNAGFTELEQQGMETFDLEYDVQAFNARLPRLRIIPIDEFDPLEFL</sequence>
<evidence type="ECO:0000313" key="2">
    <source>
        <dbReference type="EMBL" id="SNC71442.1"/>
    </source>
</evidence>
<dbReference type="RefSeq" id="WP_088818453.1">
    <property type="nucleotide sequence ID" value="NZ_FYEZ01000002.1"/>
</dbReference>
<proteinExistence type="predicted"/>
<dbReference type="OrthoDB" id="4772393at2"/>
<dbReference type="Proteomes" id="UP000198122">
    <property type="component" value="Unassembled WGS sequence"/>
</dbReference>
<dbReference type="EMBL" id="FYEZ01000002">
    <property type="protein sequence ID" value="SNC71442.1"/>
    <property type="molecule type" value="Genomic_DNA"/>
</dbReference>
<reference evidence="2 3" key="1">
    <citation type="submission" date="2017-06" db="EMBL/GenBank/DDBJ databases">
        <authorList>
            <person name="Kim H.J."/>
            <person name="Triplett B.A."/>
        </authorList>
    </citation>
    <scope>NUCLEOTIDE SEQUENCE [LARGE SCALE GENOMIC DNA]</scope>
    <source>
        <strain evidence="2 3">DSM 22179</strain>
    </source>
</reference>
<accession>A0A212TZM0</accession>
<dbReference type="InterPro" id="IPR021139">
    <property type="entry name" value="NYN"/>
</dbReference>
<keyword evidence="3" id="KW-1185">Reference proteome</keyword>
<evidence type="ECO:0000313" key="3">
    <source>
        <dbReference type="Proteomes" id="UP000198122"/>
    </source>
</evidence>
<organism evidence="2 3">
    <name type="scientific">Kytococcus aerolatus</name>
    <dbReference type="NCBI Taxonomy" id="592308"/>
    <lineage>
        <taxon>Bacteria</taxon>
        <taxon>Bacillati</taxon>
        <taxon>Actinomycetota</taxon>
        <taxon>Actinomycetes</taxon>
        <taxon>Micrococcales</taxon>
        <taxon>Kytococcaceae</taxon>
        <taxon>Kytococcus</taxon>
    </lineage>
</organism>
<feature type="domain" description="NYN" evidence="1">
    <location>
        <begin position="7"/>
        <end position="141"/>
    </location>
</feature>
<dbReference type="Gene3D" id="3.40.50.1010">
    <property type="entry name" value="5'-nuclease"/>
    <property type="match status" value="1"/>
</dbReference>
<name>A0A212TZM0_9MICO</name>
<protein>
    <recommendedName>
        <fullName evidence="1">NYN domain-containing protein</fullName>
    </recommendedName>
</protein>
<dbReference type="GO" id="GO:0004540">
    <property type="term" value="F:RNA nuclease activity"/>
    <property type="evidence" value="ECO:0007669"/>
    <property type="project" value="InterPro"/>
</dbReference>